<dbReference type="AlphaFoldDB" id="A0A2P2Q0K9"/>
<evidence type="ECO:0000313" key="1">
    <source>
        <dbReference type="EMBL" id="MBX60485.1"/>
    </source>
</evidence>
<dbReference type="EMBL" id="GGEC01080001">
    <property type="protein sequence ID" value="MBX60485.1"/>
    <property type="molecule type" value="Transcribed_RNA"/>
</dbReference>
<reference evidence="1" key="1">
    <citation type="submission" date="2018-02" db="EMBL/GenBank/DDBJ databases">
        <title>Rhizophora mucronata_Transcriptome.</title>
        <authorList>
            <person name="Meera S.P."/>
            <person name="Sreeshan A."/>
            <person name="Augustine A."/>
        </authorList>
    </citation>
    <scope>NUCLEOTIDE SEQUENCE</scope>
    <source>
        <tissue evidence="1">Leaf</tissue>
    </source>
</reference>
<accession>A0A2P2Q0K9</accession>
<organism evidence="1">
    <name type="scientific">Rhizophora mucronata</name>
    <name type="common">Asiatic mangrove</name>
    <dbReference type="NCBI Taxonomy" id="61149"/>
    <lineage>
        <taxon>Eukaryota</taxon>
        <taxon>Viridiplantae</taxon>
        <taxon>Streptophyta</taxon>
        <taxon>Embryophyta</taxon>
        <taxon>Tracheophyta</taxon>
        <taxon>Spermatophyta</taxon>
        <taxon>Magnoliopsida</taxon>
        <taxon>eudicotyledons</taxon>
        <taxon>Gunneridae</taxon>
        <taxon>Pentapetalae</taxon>
        <taxon>rosids</taxon>
        <taxon>fabids</taxon>
        <taxon>Malpighiales</taxon>
        <taxon>Rhizophoraceae</taxon>
        <taxon>Rhizophora</taxon>
    </lineage>
</organism>
<sequence length="49" mass="5442">MSLTIEMFIMMASQINNFTSKINAFVSMLCILGAQLCSQQKGRNVRSAL</sequence>
<name>A0A2P2Q0K9_RHIMU</name>
<proteinExistence type="predicted"/>
<protein>
    <submittedName>
        <fullName evidence="1">Uncharacterized protein</fullName>
    </submittedName>
</protein>